<accession>A0A9Q0ECD2</accession>
<evidence type="ECO:0000313" key="3">
    <source>
        <dbReference type="Proteomes" id="UP001148018"/>
    </source>
</evidence>
<dbReference type="AlphaFoldDB" id="A0A9Q0ECD2"/>
<evidence type="ECO:0000256" key="1">
    <source>
        <dbReference type="SAM" id="MobiDB-lite"/>
    </source>
</evidence>
<reference evidence="2" key="1">
    <citation type="submission" date="2022-07" db="EMBL/GenBank/DDBJ databases">
        <title>Chromosome-level genome of Muraenolepis orangiensis.</title>
        <authorList>
            <person name="Kim J."/>
        </authorList>
    </citation>
    <scope>NUCLEOTIDE SEQUENCE</scope>
    <source>
        <strain evidence="2">KU_S4_2022</strain>
        <tissue evidence="2">Muscle</tissue>
    </source>
</reference>
<evidence type="ECO:0000313" key="2">
    <source>
        <dbReference type="EMBL" id="KAJ3602840.1"/>
    </source>
</evidence>
<keyword evidence="3" id="KW-1185">Reference proteome</keyword>
<comment type="caution">
    <text evidence="2">The sequence shown here is derived from an EMBL/GenBank/DDBJ whole genome shotgun (WGS) entry which is preliminary data.</text>
</comment>
<dbReference type="EMBL" id="JANIIK010000046">
    <property type="protein sequence ID" value="KAJ3602840.1"/>
    <property type="molecule type" value="Genomic_DNA"/>
</dbReference>
<sequence length="95" mass="11202">MNEWTEQTYAPWKRNTVETILEYLHISSFPFSSFFLFSSASGPQCGFFRRAHYKDKVPQYHAVKIPRQDRPQFSTEKPGPVQKKDWTTHWSDSAS</sequence>
<name>A0A9Q0ECD2_9TELE</name>
<dbReference type="OrthoDB" id="5317514at2759"/>
<organism evidence="2 3">
    <name type="scientific">Muraenolepis orangiensis</name>
    <name type="common">Patagonian moray cod</name>
    <dbReference type="NCBI Taxonomy" id="630683"/>
    <lineage>
        <taxon>Eukaryota</taxon>
        <taxon>Metazoa</taxon>
        <taxon>Chordata</taxon>
        <taxon>Craniata</taxon>
        <taxon>Vertebrata</taxon>
        <taxon>Euteleostomi</taxon>
        <taxon>Actinopterygii</taxon>
        <taxon>Neopterygii</taxon>
        <taxon>Teleostei</taxon>
        <taxon>Neoteleostei</taxon>
        <taxon>Acanthomorphata</taxon>
        <taxon>Zeiogadaria</taxon>
        <taxon>Gadariae</taxon>
        <taxon>Gadiformes</taxon>
        <taxon>Muraenolepidoidei</taxon>
        <taxon>Muraenolepididae</taxon>
        <taxon>Muraenolepis</taxon>
    </lineage>
</organism>
<proteinExistence type="predicted"/>
<gene>
    <name evidence="2" type="ORF">NHX12_030585</name>
</gene>
<protein>
    <submittedName>
        <fullName evidence="2">Uncharacterized protein</fullName>
    </submittedName>
</protein>
<dbReference type="Proteomes" id="UP001148018">
    <property type="component" value="Unassembled WGS sequence"/>
</dbReference>
<feature type="region of interest" description="Disordered" evidence="1">
    <location>
        <begin position="65"/>
        <end position="95"/>
    </location>
</feature>